<dbReference type="WBParaSite" id="PgR024_g068_t02">
    <property type="protein sequence ID" value="PgR024_g068_t02"/>
    <property type="gene ID" value="PgR024_g068"/>
</dbReference>
<evidence type="ECO:0000313" key="4">
    <source>
        <dbReference type="Proteomes" id="UP000887569"/>
    </source>
</evidence>
<evidence type="ECO:0000256" key="2">
    <source>
        <dbReference type="SAM" id="MobiDB-lite"/>
    </source>
</evidence>
<feature type="compositionally biased region" description="Basic and acidic residues" evidence="2">
    <location>
        <begin position="814"/>
        <end position="823"/>
    </location>
</feature>
<feature type="compositionally biased region" description="Basic and acidic residues" evidence="2">
    <location>
        <begin position="133"/>
        <end position="151"/>
    </location>
</feature>
<evidence type="ECO:0000313" key="5">
    <source>
        <dbReference type="WBParaSite" id="PgR024_g068_t02"/>
    </source>
</evidence>
<evidence type="ECO:0000256" key="3">
    <source>
        <dbReference type="SAM" id="Phobius"/>
    </source>
</evidence>
<sequence length="1003" mass="114382">MEPVTLGIMAVLALFFVIVALAAFRMLTKETNFEDVYGENAMRLFAEEKSGKQKTTKGNKNKGRNNDKKKDNSADKEQKRAEREKHHEKKTEGSSTEVAKPLETMSDSEPGRNGEAVSLQEMKHTKKKNRNKHQQEENKIVEAMQSEKENDALQGLENTEPLMVQTPRQPEAVVESIPLIDEIAVAEGMEKKGKKKRARRSEDHIREVTKEEVQPLKNESKLEDLLPPQTVKEEKRVEKPRPKKAAVSVQDITTDKLHARLSAIEDLEAEYLSFLATYFSDTSMQKTKLSEENALLRKQIADKERLVLQCTDKLSAAQKKDADIAHLQQSLSEEKKKYTLFEQSVCTQLSASVKDKNYLQHLNEQLRSEASNLKEELKKTQAALKAVPPPVDTTAFQQQADMLRSELNTAKKKASQLESELSQRTQALQQMKSDLQGHEIQMEHLKQASAVSEKRFKEAEAASKMEREFLEAKLNDTLKAMEELQTLVNTAREEAQKRAVSAQSAVQDCKNEFAHQLESLKHQLAKVEKERDMLKVDNERSFATFSQKDVQHKNELMKLNDEIVELRRMAEDERSKFSSEIDEKTGEVAELRKQANELHKQCEQESALLSTFREKLREAEQAANLDRTKVSRLEKELAEAKAHLDAKEAANDAQLKELQAELDMLKKAPPAVSLMTPADTPDQEEVIGLSRVRGLGAVANDMREAEAELEDLKRALADQQRRNDELREANYRIVEVSQKQEQMYVKRLQEVEKKCEQKLRDERKLAIATMKFALPSSVKVQAVPQSCTEQDYKQWIANVSETLKKYVASNKPATSDEKHEKSPPKNALAPDSEGKIKELEQKVERYRVALAAVSSSIDTIEQEAAQKQKNYEREIAQLKKEINQGRILSGKAQWLKEKNMSLDKRVGDLKRQLEYERGNGEQLNEQAAKLREMLGASVEKDPRRHRHRGGRHHKDSWNRDKGTSKRRVKCLSESAAHVPVMSEDDQQQSPGRRSVEDEWEVVG</sequence>
<feature type="compositionally biased region" description="Basic and acidic residues" evidence="2">
    <location>
        <begin position="64"/>
        <end position="92"/>
    </location>
</feature>
<feature type="transmembrane region" description="Helical" evidence="3">
    <location>
        <begin position="6"/>
        <end position="24"/>
    </location>
</feature>
<reference evidence="5" key="1">
    <citation type="submission" date="2022-11" db="UniProtKB">
        <authorList>
            <consortium name="WormBaseParasite"/>
        </authorList>
    </citation>
    <scope>IDENTIFICATION</scope>
</reference>
<dbReference type="Proteomes" id="UP000887569">
    <property type="component" value="Unplaced"/>
</dbReference>
<feature type="compositionally biased region" description="Basic residues" evidence="2">
    <location>
        <begin position="52"/>
        <end position="63"/>
    </location>
</feature>
<accession>A0A915B559</accession>
<feature type="coiled-coil region" evidence="1">
    <location>
        <begin position="695"/>
        <end position="765"/>
    </location>
</feature>
<feature type="region of interest" description="Disordered" evidence="2">
    <location>
        <begin position="936"/>
        <end position="1003"/>
    </location>
</feature>
<keyword evidence="3" id="KW-1133">Transmembrane helix</keyword>
<keyword evidence="3" id="KW-0812">Transmembrane</keyword>
<keyword evidence="3" id="KW-0472">Membrane</keyword>
<keyword evidence="1" id="KW-0175">Coiled coil</keyword>
<evidence type="ECO:0000256" key="1">
    <source>
        <dbReference type="SAM" id="Coils"/>
    </source>
</evidence>
<feature type="region of interest" description="Disordered" evidence="2">
    <location>
        <begin position="48"/>
        <end position="169"/>
    </location>
</feature>
<feature type="compositionally biased region" description="Basic and acidic residues" evidence="2">
    <location>
        <begin position="200"/>
        <end position="221"/>
    </location>
</feature>
<feature type="region of interest" description="Disordered" evidence="2">
    <location>
        <begin position="810"/>
        <end position="835"/>
    </location>
</feature>
<feature type="compositionally biased region" description="Basic residues" evidence="2">
    <location>
        <begin position="943"/>
        <end position="954"/>
    </location>
</feature>
<feature type="region of interest" description="Disordered" evidence="2">
    <location>
        <begin position="189"/>
        <end position="221"/>
    </location>
</feature>
<keyword evidence="4" id="KW-1185">Reference proteome</keyword>
<proteinExistence type="predicted"/>
<organism evidence="4 5">
    <name type="scientific">Parascaris univalens</name>
    <name type="common">Nematode worm</name>
    <dbReference type="NCBI Taxonomy" id="6257"/>
    <lineage>
        <taxon>Eukaryota</taxon>
        <taxon>Metazoa</taxon>
        <taxon>Ecdysozoa</taxon>
        <taxon>Nematoda</taxon>
        <taxon>Chromadorea</taxon>
        <taxon>Rhabditida</taxon>
        <taxon>Spirurina</taxon>
        <taxon>Ascaridomorpha</taxon>
        <taxon>Ascaridoidea</taxon>
        <taxon>Ascarididae</taxon>
        <taxon>Parascaris</taxon>
    </lineage>
</organism>
<dbReference type="AlphaFoldDB" id="A0A915B559"/>
<name>A0A915B559_PARUN</name>
<protein>
    <submittedName>
        <fullName evidence="5">Ribosome-binding protein 1</fullName>
    </submittedName>
</protein>
<feature type="coiled-coil region" evidence="1">
    <location>
        <begin position="286"/>
        <end position="668"/>
    </location>
</feature>